<dbReference type="InterPro" id="IPR011701">
    <property type="entry name" value="MFS"/>
</dbReference>
<dbReference type="Gene3D" id="1.20.1250.20">
    <property type="entry name" value="MFS general substrate transporter like domains"/>
    <property type="match status" value="1"/>
</dbReference>
<feature type="transmembrane region" description="Helical" evidence="4">
    <location>
        <begin position="290"/>
        <end position="308"/>
    </location>
</feature>
<dbReference type="SUPFAM" id="SSF103473">
    <property type="entry name" value="MFS general substrate transporter"/>
    <property type="match status" value="1"/>
</dbReference>
<feature type="transmembrane region" description="Helical" evidence="4">
    <location>
        <begin position="384"/>
        <end position="405"/>
    </location>
</feature>
<dbReference type="RefSeq" id="WP_309794615.1">
    <property type="nucleotide sequence ID" value="NZ_JAVDPW010000004.1"/>
</dbReference>
<keyword evidence="1 4" id="KW-0812">Transmembrane</keyword>
<comment type="caution">
    <text evidence="6">The sequence shown here is derived from an EMBL/GenBank/DDBJ whole genome shotgun (WGS) entry which is preliminary data.</text>
</comment>
<evidence type="ECO:0000256" key="4">
    <source>
        <dbReference type="SAM" id="Phobius"/>
    </source>
</evidence>
<sequence>MSVTSETIVTAPGGTEVGLTRPLILLFAVSVGIIVTNVFAPQTLVGLIGPAFGLTTAGSGLVATATLLGYAAGLFLLVPLADLVENRWLIVRMLGCAAACAGLVTLAPTAAALLAILFLLGAACSAIQILVPIAASMAPPERRGRVIGDVMSGLMVGILLSRPLASAVADGFGWRAFYAGSGLVMGLLTLVLALRLPRRRPAGRIGYAALIASLWHLLRTETVLRTRALTASLVMAAFSAFWTAVALRLAQPPFELSQRGIALFALVGAGGAAVTPLFGRAGDRGWTRPATVASHIAIVVAFAGAAWGGAGAGAAGVGSLILLVASAVLLDVGATGDQMLGRYAINQLRPEARGRLNGLFVGLFFLGGAAGSALAGIAWSIGGWPLICLIGAGFGLAALVVDILGRAR</sequence>
<dbReference type="PANTHER" id="PTHR42910:SF1">
    <property type="entry name" value="MAJOR FACILITATOR SUPERFAMILY (MFS) PROFILE DOMAIN-CONTAINING PROTEIN"/>
    <property type="match status" value="1"/>
</dbReference>
<feature type="transmembrane region" description="Helical" evidence="4">
    <location>
        <begin position="23"/>
        <end position="40"/>
    </location>
</feature>
<dbReference type="Proteomes" id="UP001262410">
    <property type="component" value="Unassembled WGS sequence"/>
</dbReference>
<feature type="transmembrane region" description="Helical" evidence="4">
    <location>
        <begin position="113"/>
        <end position="134"/>
    </location>
</feature>
<feature type="transmembrane region" description="Helical" evidence="4">
    <location>
        <begin position="314"/>
        <end position="335"/>
    </location>
</feature>
<dbReference type="InterPro" id="IPR036259">
    <property type="entry name" value="MFS_trans_sf"/>
</dbReference>
<evidence type="ECO:0000256" key="1">
    <source>
        <dbReference type="ARBA" id="ARBA00022692"/>
    </source>
</evidence>
<feature type="transmembrane region" description="Helical" evidence="4">
    <location>
        <begin position="146"/>
        <end position="164"/>
    </location>
</feature>
<keyword evidence="2 4" id="KW-1133">Transmembrane helix</keyword>
<protein>
    <submittedName>
        <fullName evidence="6">MFS family arabinose efflux permease</fullName>
    </submittedName>
</protein>
<feature type="transmembrane region" description="Helical" evidence="4">
    <location>
        <begin position="89"/>
        <end position="107"/>
    </location>
</feature>
<proteinExistence type="predicted"/>
<evidence type="ECO:0000256" key="2">
    <source>
        <dbReference type="ARBA" id="ARBA00022989"/>
    </source>
</evidence>
<feature type="transmembrane region" description="Helical" evidence="4">
    <location>
        <begin position="176"/>
        <end position="194"/>
    </location>
</feature>
<dbReference type="CDD" id="cd17324">
    <property type="entry name" value="MFS_NepI_like"/>
    <property type="match status" value="1"/>
</dbReference>
<evidence type="ECO:0000259" key="5">
    <source>
        <dbReference type="PROSITE" id="PS50850"/>
    </source>
</evidence>
<dbReference type="PROSITE" id="PS50850">
    <property type="entry name" value="MFS"/>
    <property type="match status" value="1"/>
</dbReference>
<feature type="transmembrane region" description="Helical" evidence="4">
    <location>
        <begin position="228"/>
        <end position="249"/>
    </location>
</feature>
<evidence type="ECO:0000313" key="7">
    <source>
        <dbReference type="Proteomes" id="UP001262410"/>
    </source>
</evidence>
<feature type="transmembrane region" description="Helical" evidence="4">
    <location>
        <begin position="52"/>
        <end position="77"/>
    </location>
</feature>
<evidence type="ECO:0000256" key="3">
    <source>
        <dbReference type="ARBA" id="ARBA00023136"/>
    </source>
</evidence>
<dbReference type="PANTHER" id="PTHR42910">
    <property type="entry name" value="TRANSPORTER SCO4007-RELATED"/>
    <property type="match status" value="1"/>
</dbReference>
<feature type="transmembrane region" description="Helical" evidence="4">
    <location>
        <begin position="261"/>
        <end position="278"/>
    </location>
</feature>
<dbReference type="Pfam" id="PF07690">
    <property type="entry name" value="MFS_1"/>
    <property type="match status" value="1"/>
</dbReference>
<evidence type="ECO:0000313" key="6">
    <source>
        <dbReference type="EMBL" id="MDR6290162.1"/>
    </source>
</evidence>
<dbReference type="EMBL" id="JAVDPW010000004">
    <property type="protein sequence ID" value="MDR6290162.1"/>
    <property type="molecule type" value="Genomic_DNA"/>
</dbReference>
<feature type="domain" description="Major facilitator superfamily (MFS) profile" evidence="5">
    <location>
        <begin position="16"/>
        <end position="408"/>
    </location>
</feature>
<accession>A0ABU1JNG4</accession>
<name>A0ABU1JNG4_9PROT</name>
<dbReference type="InterPro" id="IPR020846">
    <property type="entry name" value="MFS_dom"/>
</dbReference>
<gene>
    <name evidence="6" type="ORF">E9232_002683</name>
</gene>
<keyword evidence="7" id="KW-1185">Reference proteome</keyword>
<organism evidence="6 7">
    <name type="scientific">Inquilinus ginsengisoli</name>
    <dbReference type="NCBI Taxonomy" id="363840"/>
    <lineage>
        <taxon>Bacteria</taxon>
        <taxon>Pseudomonadati</taxon>
        <taxon>Pseudomonadota</taxon>
        <taxon>Alphaproteobacteria</taxon>
        <taxon>Rhodospirillales</taxon>
        <taxon>Rhodospirillaceae</taxon>
        <taxon>Inquilinus</taxon>
    </lineage>
</organism>
<feature type="transmembrane region" description="Helical" evidence="4">
    <location>
        <begin position="356"/>
        <end position="378"/>
    </location>
</feature>
<reference evidence="6 7" key="1">
    <citation type="submission" date="2023-07" db="EMBL/GenBank/DDBJ databases">
        <title>Sorghum-associated microbial communities from plants grown in Nebraska, USA.</title>
        <authorList>
            <person name="Schachtman D."/>
        </authorList>
    </citation>
    <scope>NUCLEOTIDE SEQUENCE [LARGE SCALE GENOMIC DNA]</scope>
    <source>
        <strain evidence="6 7">584</strain>
    </source>
</reference>
<keyword evidence="3 4" id="KW-0472">Membrane</keyword>